<proteinExistence type="predicted"/>
<evidence type="ECO:0000313" key="2">
    <source>
        <dbReference type="EMBL" id="AUH00735.1"/>
    </source>
</evidence>
<keyword evidence="1" id="KW-0812">Transmembrane</keyword>
<dbReference type="KEGG" id="sera:Ser39006_013545"/>
<dbReference type="InterPro" id="IPR011606">
    <property type="entry name" value="Brnchd-chn_aa_trnsp_permease"/>
</dbReference>
<dbReference type="EMBL" id="CP025084">
    <property type="protein sequence ID" value="AUH05056.1"/>
    <property type="molecule type" value="Genomic_DNA"/>
</dbReference>
<dbReference type="Pfam" id="PF03591">
    <property type="entry name" value="AzlC"/>
    <property type="match status" value="1"/>
</dbReference>
<evidence type="ECO:0000313" key="5">
    <source>
        <dbReference type="Proteomes" id="UP000233778"/>
    </source>
</evidence>
<evidence type="ECO:0000313" key="4">
    <source>
        <dbReference type="Proteomes" id="UP000017700"/>
    </source>
</evidence>
<feature type="transmembrane region" description="Helical" evidence="1">
    <location>
        <begin position="74"/>
        <end position="94"/>
    </location>
</feature>
<sequence length="231" mass="25099">MPPPDSKMISGSQSEILQGVGDALPFVFTLLLSFSMIGLLSYQQGLGFFHSLLFSGALMSAPLQMTLLEVSQHTLSFVVVLISALSINLRFMVFTLSLRGSMKEGVVGYIPSILVMANAAFTLMSLRREQYPLTRRYCNTVSFTLYGTALTGTLVGYFFASVAGKDFAENITIIVAIFIASSLGKMGKDGDQLLAQIVALLSCAVSLWWGGVINLMMILAITLLISFCYDR</sequence>
<evidence type="ECO:0000313" key="3">
    <source>
        <dbReference type="EMBL" id="AUH05056.1"/>
    </source>
</evidence>
<keyword evidence="1" id="KW-0472">Membrane</keyword>
<feature type="transmembrane region" description="Helical" evidence="1">
    <location>
        <begin position="49"/>
        <end position="68"/>
    </location>
</feature>
<dbReference type="STRING" id="104623.Ser39006_02768"/>
<dbReference type="Proteomes" id="UP000017700">
    <property type="component" value="Chromosome"/>
</dbReference>
<dbReference type="KEGG" id="serq:CWC46_13540"/>
<accession>A0A2I5TKH0</accession>
<dbReference type="OrthoDB" id="7019349at2"/>
<feature type="transmembrane region" description="Helical" evidence="1">
    <location>
        <begin position="167"/>
        <end position="187"/>
    </location>
</feature>
<gene>
    <name evidence="2" type="ORF">CWC46_13540</name>
    <name evidence="3" type="ORF">Ser39006_013545</name>
</gene>
<feature type="transmembrane region" description="Helical" evidence="1">
    <location>
        <begin position="23"/>
        <end position="42"/>
    </location>
</feature>
<reference evidence="3 4" key="1">
    <citation type="journal article" date="2013" name="Genome Announc.">
        <title>Draft genome sequence of Serratia sp. strain ATCC 39006, a model bacterium for analysis of the biosynthesis and regulation of prodigiosin, a carbapenem, and gas vesicles.</title>
        <authorList>
            <person name="Fineran P.C."/>
            <person name="Iglesias Cans M.C."/>
            <person name="Ramsay J.P."/>
            <person name="Wilf N.M."/>
            <person name="Cossyleon D."/>
            <person name="McNeil M.B."/>
            <person name="Williamson N.R."/>
            <person name="Monson R.E."/>
            <person name="Becher S.A."/>
            <person name="Stanton J.A."/>
            <person name="Brugger K."/>
            <person name="Brown S.D."/>
            <person name="Salmond G.P."/>
        </authorList>
    </citation>
    <scope>NUCLEOTIDE SEQUENCE [LARGE SCALE GENOMIC DNA]</scope>
    <source>
        <strain evidence="3">ATCC 39006</strain>
        <strain evidence="4">ATCC 39006 / SC 11482</strain>
    </source>
</reference>
<keyword evidence="4" id="KW-1185">Reference proteome</keyword>
<feature type="transmembrane region" description="Helical" evidence="1">
    <location>
        <begin position="143"/>
        <end position="160"/>
    </location>
</feature>
<dbReference type="RefSeq" id="WP_021016031.1">
    <property type="nucleotide sequence ID" value="NZ_CP025084.1"/>
</dbReference>
<dbReference type="EMBL" id="CP025085">
    <property type="protein sequence ID" value="AUH00735.1"/>
    <property type="molecule type" value="Genomic_DNA"/>
</dbReference>
<reference evidence="3" key="2">
    <citation type="submission" date="2013-09" db="EMBL/GenBank/DDBJ databases">
        <authorList>
            <person name="Wang G."/>
            <person name="Yang Y."/>
            <person name="Su Y."/>
        </authorList>
    </citation>
    <scope>NUCLEOTIDE SEQUENCE</scope>
    <source>
        <strain evidence="3">ATCC 39006</strain>
    </source>
</reference>
<evidence type="ECO:0000256" key="1">
    <source>
        <dbReference type="SAM" id="Phobius"/>
    </source>
</evidence>
<feature type="transmembrane region" description="Helical" evidence="1">
    <location>
        <begin position="207"/>
        <end position="229"/>
    </location>
</feature>
<dbReference type="AlphaFoldDB" id="A0A2I5TKH0"/>
<organism evidence="3 4">
    <name type="scientific">Serratia sp. (strain ATCC 39006)</name>
    <name type="common">Prodigiosinella confusarubida</name>
    <dbReference type="NCBI Taxonomy" id="104623"/>
    <lineage>
        <taxon>Bacteria</taxon>
        <taxon>Pseudomonadati</taxon>
        <taxon>Pseudomonadota</taxon>
        <taxon>Gammaproteobacteria</taxon>
        <taxon>Enterobacterales</taxon>
        <taxon>Pectobacteriaceae</taxon>
        <taxon>Prodigiosinella</taxon>
    </lineage>
</organism>
<reference evidence="2 5" key="3">
    <citation type="submission" date="2017-11" db="EMBL/GenBank/DDBJ databases">
        <title>Complete genome sequence of Serratia sp. ATCC 39006 LacA.</title>
        <authorList>
            <person name="Hampton H.G."/>
            <person name="Jackson S.A."/>
            <person name="Jauregui R."/>
            <person name="Poulter G.T.M."/>
            <person name="Salmond G.P.C."/>
            <person name="Fineran P.C."/>
        </authorList>
    </citation>
    <scope>NUCLEOTIDE SEQUENCE [LARGE SCALE GENOMIC DNA]</scope>
    <source>
        <strain evidence="2 5">ATCC 39006</strain>
    </source>
</reference>
<keyword evidence="1" id="KW-1133">Transmembrane helix</keyword>
<protein>
    <submittedName>
        <fullName evidence="3">Branched-chain amino acid ABC transporter permease</fullName>
    </submittedName>
</protein>
<name>A0A2I5TKH0_SERS3</name>
<feature type="transmembrane region" description="Helical" evidence="1">
    <location>
        <begin position="106"/>
        <end position="123"/>
    </location>
</feature>
<reference evidence="3" key="4">
    <citation type="submission" date="2017-11" db="EMBL/GenBank/DDBJ databases">
        <title>Complete genome sequence of Serratia sp. ATCC 39006.</title>
        <authorList>
            <person name="Hampton H.G."/>
            <person name="Jackson S.A."/>
            <person name="Jauregui R."/>
            <person name="Poulter G.T.M."/>
            <person name="Salmond G.P.C."/>
            <person name="Fineran P.C."/>
        </authorList>
    </citation>
    <scope>NUCLEOTIDE SEQUENCE</scope>
    <source>
        <strain evidence="3">ATCC 39006</strain>
    </source>
</reference>
<dbReference type="Proteomes" id="UP000233778">
    <property type="component" value="Chromosome"/>
</dbReference>